<evidence type="ECO:0000256" key="3">
    <source>
        <dbReference type="ARBA" id="ARBA00022692"/>
    </source>
</evidence>
<feature type="transmembrane region" description="Helical" evidence="7">
    <location>
        <begin position="239"/>
        <end position="262"/>
    </location>
</feature>
<feature type="transmembrane region" description="Helical" evidence="7">
    <location>
        <begin position="359"/>
        <end position="378"/>
    </location>
</feature>
<keyword evidence="9" id="KW-1185">Reference proteome</keyword>
<evidence type="ECO:0000256" key="5">
    <source>
        <dbReference type="ARBA" id="ARBA00023136"/>
    </source>
</evidence>
<feature type="compositionally biased region" description="Polar residues" evidence="6">
    <location>
        <begin position="836"/>
        <end position="846"/>
    </location>
</feature>
<feature type="transmembrane region" description="Helical" evidence="7">
    <location>
        <begin position="482"/>
        <end position="504"/>
    </location>
</feature>
<feature type="region of interest" description="Disordered" evidence="6">
    <location>
        <begin position="836"/>
        <end position="855"/>
    </location>
</feature>
<comment type="caution">
    <text evidence="8">The sequence shown here is derived from an EMBL/GenBank/DDBJ whole genome shotgun (WGS) entry which is preliminary data.</text>
</comment>
<keyword evidence="5 7" id="KW-0472">Membrane</keyword>
<feature type="transmembrane region" description="Helical" evidence="7">
    <location>
        <begin position="609"/>
        <end position="627"/>
    </location>
</feature>
<feature type="compositionally biased region" description="Basic and acidic residues" evidence="6">
    <location>
        <begin position="1379"/>
        <end position="1416"/>
    </location>
</feature>
<comment type="subcellular location">
    <subcellularLocation>
        <location evidence="1">Membrane</location>
        <topology evidence="1">Multi-pass membrane protein</topology>
    </subcellularLocation>
</comment>
<dbReference type="PANTHER" id="PTHR45649:SF26">
    <property type="entry name" value="OS04G0435100 PROTEIN"/>
    <property type="match status" value="1"/>
</dbReference>
<keyword evidence="2" id="KW-0813">Transport</keyword>
<dbReference type="PANTHER" id="PTHR45649">
    <property type="entry name" value="AMINO-ACID PERMEASE BAT1"/>
    <property type="match status" value="1"/>
</dbReference>
<organism evidence="8 9">
    <name type="scientific">Entomortierella parvispora</name>
    <dbReference type="NCBI Taxonomy" id="205924"/>
    <lineage>
        <taxon>Eukaryota</taxon>
        <taxon>Fungi</taxon>
        <taxon>Fungi incertae sedis</taxon>
        <taxon>Mucoromycota</taxon>
        <taxon>Mortierellomycotina</taxon>
        <taxon>Mortierellomycetes</taxon>
        <taxon>Mortierellales</taxon>
        <taxon>Mortierellaceae</taxon>
        <taxon>Entomortierella</taxon>
    </lineage>
</organism>
<keyword evidence="4 7" id="KW-1133">Transmembrane helix</keyword>
<name>A0A9P3H653_9FUNG</name>
<gene>
    <name evidence="8" type="ORF">EMPS_03224</name>
</gene>
<feature type="region of interest" description="Disordered" evidence="6">
    <location>
        <begin position="920"/>
        <end position="945"/>
    </location>
</feature>
<dbReference type="EMBL" id="BQFW01000004">
    <property type="protein sequence ID" value="GJJ70874.1"/>
    <property type="molecule type" value="Genomic_DNA"/>
</dbReference>
<feature type="compositionally biased region" description="Gly residues" evidence="6">
    <location>
        <begin position="1103"/>
        <end position="1113"/>
    </location>
</feature>
<evidence type="ECO:0000256" key="2">
    <source>
        <dbReference type="ARBA" id="ARBA00022448"/>
    </source>
</evidence>
<protein>
    <submittedName>
        <fullName evidence="8">Choline transport protein</fullName>
    </submittedName>
</protein>
<feature type="compositionally biased region" description="Low complexity" evidence="6">
    <location>
        <begin position="1274"/>
        <end position="1284"/>
    </location>
</feature>
<dbReference type="Proteomes" id="UP000827284">
    <property type="component" value="Unassembled WGS sequence"/>
</dbReference>
<feature type="region of interest" description="Disordered" evidence="6">
    <location>
        <begin position="869"/>
        <end position="900"/>
    </location>
</feature>
<evidence type="ECO:0000313" key="9">
    <source>
        <dbReference type="Proteomes" id="UP000827284"/>
    </source>
</evidence>
<feature type="transmembrane region" description="Helical" evidence="7">
    <location>
        <begin position="204"/>
        <end position="227"/>
    </location>
</feature>
<feature type="region of interest" description="Disordered" evidence="6">
    <location>
        <begin position="1001"/>
        <end position="1039"/>
    </location>
</feature>
<feature type="compositionally biased region" description="Acidic residues" evidence="6">
    <location>
        <begin position="1330"/>
        <end position="1346"/>
    </location>
</feature>
<evidence type="ECO:0000256" key="1">
    <source>
        <dbReference type="ARBA" id="ARBA00004141"/>
    </source>
</evidence>
<evidence type="ECO:0000256" key="4">
    <source>
        <dbReference type="ARBA" id="ARBA00022989"/>
    </source>
</evidence>
<reference evidence="8" key="1">
    <citation type="submission" date="2021-11" db="EMBL/GenBank/DDBJ databases">
        <authorList>
            <person name="Herlambang A."/>
            <person name="Guo Y."/>
            <person name="Takashima Y."/>
            <person name="Nishizawa T."/>
        </authorList>
    </citation>
    <scope>NUCLEOTIDE SEQUENCE</scope>
    <source>
        <strain evidence="8">E1425</strain>
    </source>
</reference>
<feature type="compositionally biased region" description="Polar residues" evidence="6">
    <location>
        <begin position="801"/>
        <end position="823"/>
    </location>
</feature>
<feature type="region of interest" description="Disordered" evidence="6">
    <location>
        <begin position="1207"/>
        <end position="1245"/>
    </location>
</feature>
<feature type="region of interest" description="Disordered" evidence="6">
    <location>
        <begin position="1267"/>
        <end position="1291"/>
    </location>
</feature>
<dbReference type="Gene3D" id="1.20.1740.10">
    <property type="entry name" value="Amino acid/polyamine transporter I"/>
    <property type="match status" value="1"/>
</dbReference>
<dbReference type="InterPro" id="IPR002293">
    <property type="entry name" value="AA/rel_permease1"/>
</dbReference>
<evidence type="ECO:0000313" key="8">
    <source>
        <dbReference type="EMBL" id="GJJ70874.1"/>
    </source>
</evidence>
<feature type="region of interest" description="Disordered" evidence="6">
    <location>
        <begin position="723"/>
        <end position="831"/>
    </location>
</feature>
<accession>A0A9P3H653</accession>
<feature type="region of interest" description="Disordered" evidence="6">
    <location>
        <begin position="1100"/>
        <end position="1128"/>
    </location>
</feature>
<proteinExistence type="predicted"/>
<dbReference type="OrthoDB" id="2417308at2759"/>
<evidence type="ECO:0000256" key="7">
    <source>
        <dbReference type="SAM" id="Phobius"/>
    </source>
</evidence>
<feature type="compositionally biased region" description="Low complexity" evidence="6">
    <location>
        <begin position="1351"/>
        <end position="1373"/>
    </location>
</feature>
<dbReference type="Pfam" id="PF13520">
    <property type="entry name" value="AA_permease_2"/>
    <property type="match status" value="1"/>
</dbReference>
<feature type="region of interest" description="Disordered" evidence="6">
    <location>
        <begin position="1324"/>
        <end position="1441"/>
    </location>
</feature>
<dbReference type="GO" id="GO:0022857">
    <property type="term" value="F:transmembrane transporter activity"/>
    <property type="evidence" value="ECO:0007669"/>
    <property type="project" value="InterPro"/>
</dbReference>
<feature type="transmembrane region" description="Helical" evidence="7">
    <location>
        <begin position="327"/>
        <end position="347"/>
    </location>
</feature>
<feature type="transmembrane region" description="Helical" evidence="7">
    <location>
        <begin position="438"/>
        <end position="462"/>
    </location>
</feature>
<feature type="transmembrane region" description="Helical" evidence="7">
    <location>
        <begin position="542"/>
        <end position="561"/>
    </location>
</feature>
<feature type="transmembrane region" description="Helical" evidence="7">
    <location>
        <begin position="639"/>
        <end position="657"/>
    </location>
</feature>
<evidence type="ECO:0000256" key="6">
    <source>
        <dbReference type="SAM" id="MobiDB-lite"/>
    </source>
</evidence>
<feature type="transmembrane region" description="Helical" evidence="7">
    <location>
        <begin position="283"/>
        <end position="307"/>
    </location>
</feature>
<keyword evidence="3 7" id="KW-0812">Transmembrane</keyword>
<dbReference type="GO" id="GO:0016020">
    <property type="term" value="C:membrane"/>
    <property type="evidence" value="ECO:0007669"/>
    <property type="project" value="UniProtKB-SubCell"/>
</dbReference>
<sequence length="1441" mass="157054">MPGSQPIHSPAHDDSNSSSTHIRSGERTAIAALGRTHSGQRMWSDPVPSDTKRTQLAMQLLRSPAAAAAAASNSARNISSREEITPLPPSVVRAVGVGAMPRSVASACRDRDDMPLRPLPSTLMAHYRNQGANVVRTRDNLISSIHDLDLYEDDQHAYDAYVSPNMMVHSTPRAMRQAPRLLTLDDYNLISLGYKPVMPRKLPWVSLTGMAAAASNVFTGVIALYGLALTNGGPAWTTWSFLIVGVFSVLVSLCISELASAYPTTAGVHHWVYQLGSARRRAYLSWMVGWFSIVSSVSITASVAFFFSSILGQLLQTIHKSLLTSTTLVMFHLGALLSWQLFNLLPIRAFGSLSTLSGIFAAGLLVALVSVMLSMVGIDPATTSQVPFATFLNYSGSPSASYAAISSMLMASFVFCPQDTVIRMSEESRRPERTMPRLLIGTSISNILFGFPLLIALNYGIIKPMKGLLDEDVPAVRVIIETLSPYTGTVLMALVLVAICMTGINRLAMTTRTAYAFARDGGVAHSSYWNHLHPRRKTPQRVSWLVTAACMCCIFPFFWGNAIAFEWIASLGCICANICFAIPLFMRLTVEGQLHFIEGNFTLGPFSKILHVISISWLFLLSFALMLPSTMPLTKSNFNYAPVMLLFLFLLFAMSWVKARTDFTGGAKDISRASHQMSPRSPIQDIYPRKTGLSAHAPLSTSLAGSATAPAAVRGPGRVPDITPALGAFRQSPSPATMRRFKDSSPSSVTGRITKGAALNRVAPEPASHRGPVSLNPPRRDFAPKKNLPRQQRPKHGLHNMNPQETSTASSSTARPIQYQQPHPQHGQDRSNITVTTIGSNQSHPSSILGLPFSDSPEMLPKELVIVRPALPSSPPPSHKPLQTAPSETPRSSEEKVPASSGLLLTKPLTMKRGQDTNVAMPEISVAPPTTSSSLSQEEKNKQKLSPLKTDLHRNNNEVTPVITFQHSASNGVVALAQTSSPETPYPKQSAENIFRQGLGVQAKSQQEDEMKARRSRERPPTPYPNSLVSKEGSGLSEDAKSMLDTDHVVSSTGISSPPLDLYNYQLHMQDPMNQQSISQFPTLDGYPLIKSPSTILISGGDISPGGSEGGVGKEAAPATGGKQEPPEGGLALPAMLPLSRTPTIQNSENEYGASFHMHSDDSEEDEEEEVEALYKTIGEADDSYEQEYHHSYPVFSIHFPSATPASGPKTTGLFGHPNKPIKVETSITHPPLPIPGEKAAAGTPEDNLTALERREDPIERILSSVRATDPEQYQKQQQLQRSQSVASWAREQARIQIKRNKRRAKTARTKVREARQARIAAAAEAGQILEEDEDEYEDVEDEEVGGDGISMTSSDFSSLSKLSSSTRNSTYSAVHTASRRDSGPVRETAKRRMEGGRMEYLIREQDEEREEEKGFYMDTDDVWSPSSFERESLGAGVGRL</sequence>
<feature type="region of interest" description="Disordered" evidence="6">
    <location>
        <begin position="1"/>
        <end position="24"/>
    </location>
</feature>
<feature type="transmembrane region" description="Helical" evidence="7">
    <location>
        <begin position="398"/>
        <end position="417"/>
    </location>
</feature>
<reference evidence="8" key="2">
    <citation type="journal article" date="2022" name="Microbiol. Resour. Announc.">
        <title>Whole-Genome Sequence of Entomortierella parvispora E1425, a Mucoromycotan Fungus Associated with Burkholderiaceae-Related Endosymbiotic Bacteria.</title>
        <authorList>
            <person name="Herlambang A."/>
            <person name="Guo Y."/>
            <person name="Takashima Y."/>
            <person name="Narisawa K."/>
            <person name="Ohta H."/>
            <person name="Nishizawa T."/>
        </authorList>
    </citation>
    <scope>NUCLEOTIDE SEQUENCE</scope>
    <source>
        <strain evidence="8">E1425</strain>
    </source>
</reference>